<comment type="subcellular location">
    <subcellularLocation>
        <location evidence="1">Cell inner membrane</location>
        <topology evidence="1">Single-pass membrane protein</topology>
    </subcellularLocation>
</comment>
<evidence type="ECO:0000259" key="10">
    <source>
        <dbReference type="Pfam" id="PF19029"/>
    </source>
</evidence>
<dbReference type="InterPro" id="IPR043605">
    <property type="entry name" value="DUF883_C"/>
</dbReference>
<keyword evidence="4" id="KW-0997">Cell inner membrane</keyword>
<dbReference type="RefSeq" id="WP_285233736.1">
    <property type="nucleotide sequence ID" value="NZ_CP116346.1"/>
</dbReference>
<dbReference type="PANTHER" id="PTHR35893">
    <property type="entry name" value="INNER MEMBRANE PROTEIN-RELATED"/>
    <property type="match status" value="1"/>
</dbReference>
<keyword evidence="12" id="KW-1185">Reference proteome</keyword>
<dbReference type="Proteomes" id="UP001177769">
    <property type="component" value="Chromosome"/>
</dbReference>
<protein>
    <submittedName>
        <fullName evidence="11">DUF883 family protein</fullName>
    </submittedName>
</protein>
<sequence length="104" mass="10966">MSDQVHAQKERLVADLHAVVAEAESLLKATAGQAGEGASELRAKVQASLDRAKRHLTELQEAAIEKAKAAGKATDNYVHENPWQSIGVAAGVGLLLGMLIARSK</sequence>
<evidence type="ECO:0000256" key="1">
    <source>
        <dbReference type="ARBA" id="ARBA00004377"/>
    </source>
</evidence>
<dbReference type="InterPro" id="IPR043604">
    <property type="entry name" value="DUF883_N"/>
</dbReference>
<evidence type="ECO:0000256" key="4">
    <source>
        <dbReference type="ARBA" id="ARBA00022519"/>
    </source>
</evidence>
<proteinExistence type="inferred from homology"/>
<organism evidence="11 12">
    <name type="scientific">Paucibacter sediminis</name>
    <dbReference type="NCBI Taxonomy" id="3019553"/>
    <lineage>
        <taxon>Bacteria</taxon>
        <taxon>Pseudomonadati</taxon>
        <taxon>Pseudomonadota</taxon>
        <taxon>Betaproteobacteria</taxon>
        <taxon>Burkholderiales</taxon>
        <taxon>Sphaerotilaceae</taxon>
        <taxon>Roseateles</taxon>
    </lineage>
</organism>
<reference evidence="11" key="1">
    <citation type="submission" date="2023-01" db="EMBL/GenBank/DDBJ databases">
        <title>Whole genome sequence of Paucibacter sp. S2-9 isolated from pond sediment.</title>
        <authorList>
            <person name="Jung J.Y."/>
        </authorList>
    </citation>
    <scope>NUCLEOTIDE SEQUENCE</scope>
    <source>
        <strain evidence="11">S2-9</strain>
    </source>
</reference>
<evidence type="ECO:0000256" key="8">
    <source>
        <dbReference type="SAM" id="Phobius"/>
    </source>
</evidence>
<dbReference type="InterPro" id="IPR010279">
    <property type="entry name" value="YqjD/ElaB"/>
</dbReference>
<dbReference type="PANTHER" id="PTHR35893:SF3">
    <property type="entry name" value="INNER MEMBRANE PROTEIN"/>
    <property type="match status" value="1"/>
</dbReference>
<evidence type="ECO:0000256" key="5">
    <source>
        <dbReference type="ARBA" id="ARBA00022692"/>
    </source>
</evidence>
<dbReference type="EMBL" id="CP116346">
    <property type="protein sequence ID" value="WIT12638.1"/>
    <property type="molecule type" value="Genomic_DNA"/>
</dbReference>
<keyword evidence="7 8" id="KW-0472">Membrane</keyword>
<feature type="domain" description="DUF883" evidence="10">
    <location>
        <begin position="74"/>
        <end position="102"/>
    </location>
</feature>
<evidence type="ECO:0000313" key="12">
    <source>
        <dbReference type="Proteomes" id="UP001177769"/>
    </source>
</evidence>
<comment type="similarity">
    <text evidence="2">Belongs to the ElaB/YgaM/YqjD family.</text>
</comment>
<keyword evidence="3" id="KW-1003">Cell membrane</keyword>
<feature type="domain" description="DUF883" evidence="9">
    <location>
        <begin position="11"/>
        <end position="62"/>
    </location>
</feature>
<feature type="transmembrane region" description="Helical" evidence="8">
    <location>
        <begin position="83"/>
        <end position="101"/>
    </location>
</feature>
<name>A0AA95SLW5_9BURK</name>
<keyword evidence="6 8" id="KW-1133">Transmembrane helix</keyword>
<evidence type="ECO:0000256" key="3">
    <source>
        <dbReference type="ARBA" id="ARBA00022475"/>
    </source>
</evidence>
<evidence type="ECO:0000256" key="2">
    <source>
        <dbReference type="ARBA" id="ARBA00010423"/>
    </source>
</evidence>
<evidence type="ECO:0000256" key="7">
    <source>
        <dbReference type="ARBA" id="ARBA00023136"/>
    </source>
</evidence>
<evidence type="ECO:0000259" key="9">
    <source>
        <dbReference type="Pfam" id="PF05957"/>
    </source>
</evidence>
<evidence type="ECO:0000256" key="6">
    <source>
        <dbReference type="ARBA" id="ARBA00022989"/>
    </source>
</evidence>
<keyword evidence="5 8" id="KW-0812">Transmembrane</keyword>
<evidence type="ECO:0000313" key="11">
    <source>
        <dbReference type="EMBL" id="WIT12638.1"/>
    </source>
</evidence>
<dbReference type="GO" id="GO:0043022">
    <property type="term" value="F:ribosome binding"/>
    <property type="evidence" value="ECO:0007669"/>
    <property type="project" value="InterPro"/>
</dbReference>
<gene>
    <name evidence="11" type="ORF">PFX98_03240</name>
</gene>
<dbReference type="GO" id="GO:0005886">
    <property type="term" value="C:plasma membrane"/>
    <property type="evidence" value="ECO:0007669"/>
    <property type="project" value="UniProtKB-SubCell"/>
</dbReference>
<dbReference type="Pfam" id="PF05957">
    <property type="entry name" value="DUF883"/>
    <property type="match status" value="1"/>
</dbReference>
<dbReference type="AlphaFoldDB" id="A0AA95SLW5"/>
<dbReference type="Pfam" id="PF19029">
    <property type="entry name" value="DUF883_C"/>
    <property type="match status" value="1"/>
</dbReference>
<dbReference type="KEGG" id="pais:PFX98_03240"/>
<accession>A0AA95SLW5</accession>